<dbReference type="CDD" id="cd04301">
    <property type="entry name" value="NAT_SF"/>
    <property type="match status" value="1"/>
</dbReference>
<dbReference type="GO" id="GO:0016747">
    <property type="term" value="F:acyltransferase activity, transferring groups other than amino-acyl groups"/>
    <property type="evidence" value="ECO:0007669"/>
    <property type="project" value="InterPro"/>
</dbReference>
<dbReference type="Proteomes" id="UP000619033">
    <property type="component" value="Unassembled WGS sequence"/>
</dbReference>
<comment type="caution">
    <text evidence="7">The sequence shown here is derived from an EMBL/GenBank/DDBJ whole genome shotgun (WGS) entry which is preliminary data.</text>
</comment>
<proteinExistence type="predicted"/>
<evidence type="ECO:0000259" key="6">
    <source>
        <dbReference type="PROSITE" id="PS51186"/>
    </source>
</evidence>
<evidence type="ECO:0000256" key="2">
    <source>
        <dbReference type="ARBA" id="ARBA00022649"/>
    </source>
</evidence>
<dbReference type="InterPro" id="IPR000182">
    <property type="entry name" value="GNAT_dom"/>
</dbReference>
<accession>A0A8J7MTN8</accession>
<dbReference type="EMBL" id="JAESVP010000005">
    <property type="protein sequence ID" value="MBL4928795.1"/>
    <property type="molecule type" value="Genomic_DNA"/>
</dbReference>
<sequence>MTPANQPKALTLSVEKIGAENALSLFNCGQRPVDHWARKSALKLHKKGRHKVYLASAEGYESPIGFYSLSMAHRKAAKLLRQEDRDGWHMGAPFVFLDWLGVHKDHQNKGVGRILLADAINRTMIVNDIVPVYGLALSSLNKETTNYYEKLGFRMAPGESADANPLMILPIFTIVELF</sequence>
<keyword evidence="2" id="KW-1277">Toxin-antitoxin system</keyword>
<evidence type="ECO:0000313" key="7">
    <source>
        <dbReference type="EMBL" id="MBL4928795.1"/>
    </source>
</evidence>
<dbReference type="Pfam" id="PF13508">
    <property type="entry name" value="Acetyltransf_7"/>
    <property type="match status" value="1"/>
</dbReference>
<evidence type="ECO:0000256" key="1">
    <source>
        <dbReference type="ARBA" id="ARBA00022491"/>
    </source>
</evidence>
<keyword evidence="1" id="KW-0678">Repressor</keyword>
<keyword evidence="3" id="KW-0808">Transferase</keyword>
<dbReference type="AlphaFoldDB" id="A0A8J7MTN8"/>
<keyword evidence="4" id="KW-0012">Acyltransferase</keyword>
<evidence type="ECO:0000256" key="3">
    <source>
        <dbReference type="ARBA" id="ARBA00022679"/>
    </source>
</evidence>
<dbReference type="PANTHER" id="PTHR36449:SF1">
    <property type="entry name" value="ACETYLTRANSFERASE"/>
    <property type="match status" value="1"/>
</dbReference>
<evidence type="ECO:0000313" key="8">
    <source>
        <dbReference type="Proteomes" id="UP000619033"/>
    </source>
</evidence>
<dbReference type="SUPFAM" id="SSF55729">
    <property type="entry name" value="Acyl-CoA N-acyltransferases (Nat)"/>
    <property type="match status" value="1"/>
</dbReference>
<organism evidence="7 8">
    <name type="scientific">Fuscibacter oryzae</name>
    <dbReference type="NCBI Taxonomy" id="2803939"/>
    <lineage>
        <taxon>Bacteria</taxon>
        <taxon>Pseudomonadati</taxon>
        <taxon>Pseudomonadota</taxon>
        <taxon>Alphaproteobacteria</taxon>
        <taxon>Rhodobacterales</taxon>
        <taxon>Paracoccaceae</taxon>
        <taxon>Fuscibacter</taxon>
    </lineage>
</organism>
<gene>
    <name evidence="7" type="ORF">JI744_11825</name>
</gene>
<evidence type="ECO:0000256" key="5">
    <source>
        <dbReference type="ARBA" id="ARBA00049880"/>
    </source>
</evidence>
<dbReference type="PANTHER" id="PTHR36449">
    <property type="entry name" value="ACETYLTRANSFERASE-RELATED"/>
    <property type="match status" value="1"/>
</dbReference>
<dbReference type="InterPro" id="IPR016181">
    <property type="entry name" value="Acyl_CoA_acyltransferase"/>
</dbReference>
<protein>
    <submittedName>
        <fullName evidence="7">GNAT family N-acetyltransferase</fullName>
    </submittedName>
</protein>
<name>A0A8J7MTN8_9RHOB</name>
<keyword evidence="8" id="KW-1185">Reference proteome</keyword>
<comment type="catalytic activity">
    <reaction evidence="5">
        <text>glycyl-tRNA(Gly) + acetyl-CoA = N-acetylglycyl-tRNA(Gly) + CoA + H(+)</text>
        <dbReference type="Rhea" id="RHEA:81867"/>
        <dbReference type="Rhea" id="RHEA-COMP:9683"/>
        <dbReference type="Rhea" id="RHEA-COMP:19766"/>
        <dbReference type="ChEBI" id="CHEBI:15378"/>
        <dbReference type="ChEBI" id="CHEBI:57287"/>
        <dbReference type="ChEBI" id="CHEBI:57288"/>
        <dbReference type="ChEBI" id="CHEBI:78522"/>
        <dbReference type="ChEBI" id="CHEBI:232036"/>
    </reaction>
</comment>
<evidence type="ECO:0000256" key="4">
    <source>
        <dbReference type="ARBA" id="ARBA00023315"/>
    </source>
</evidence>
<reference evidence="7" key="1">
    <citation type="submission" date="2021-01" db="EMBL/GenBank/DDBJ databases">
        <title>Genome seq and assembly of Tabrizicola sp. KVB23.</title>
        <authorList>
            <person name="Chhetri G."/>
        </authorList>
    </citation>
    <scope>NUCLEOTIDE SEQUENCE</scope>
    <source>
        <strain evidence="7">KVB23</strain>
    </source>
</reference>
<feature type="domain" description="N-acetyltransferase" evidence="6">
    <location>
        <begin position="12"/>
        <end position="175"/>
    </location>
</feature>
<dbReference type="PROSITE" id="PS51186">
    <property type="entry name" value="GNAT"/>
    <property type="match status" value="1"/>
</dbReference>
<dbReference type="Gene3D" id="3.40.630.30">
    <property type="match status" value="1"/>
</dbReference>